<gene>
    <name evidence="2" type="ORF">DS742_24825</name>
</gene>
<organism evidence="2 3">
    <name type="scientific">Lacrimispora amygdalina</name>
    <dbReference type="NCBI Taxonomy" id="253257"/>
    <lineage>
        <taxon>Bacteria</taxon>
        <taxon>Bacillati</taxon>
        <taxon>Bacillota</taxon>
        <taxon>Clostridia</taxon>
        <taxon>Lachnospirales</taxon>
        <taxon>Lachnospiraceae</taxon>
        <taxon>Lacrimispora</taxon>
    </lineage>
</organism>
<sequence length="441" mass="50984">MPILKDTTLESNKYLKINFDGGDLSSDAGLLLIKEFACKLGFVKLLKSEFKTNDTASFRYHKDDENLWQVIYQILGAYFEDDCADELTKDPILTAILVKKALASQPTLSRFFNRMDEDSLNQFYTLMRRFRKVVYSIKKPEIILLDLDSTLLNTYGHQEGEGFNFHYQNHGYHPLVCYDGITGDLLKIELRDGTDYSSTGVMDFLQPLLDEFGDDYPDIPLLLRGDSGFTKPELYHQCETNGVSYAIRLKENGILRNLASDIEEQLTEQTKKDMVSYAVCYGEFMYQAGSWDYPLRVVCKIEKPTEQIVHMYTFIVTNMDSEPEQVIRFYCKRGTMENFIKESKNGFDFAAVSSSSKIVNANRLQIHALAYNIFNWFKRLALSAKMRRQQIDTIRLKLLKIAAKVVRSARYITFKLCSSCPYKDEFYETLENIRGLQPKLE</sequence>
<accession>A0A3E2N5G4</accession>
<dbReference type="InterPro" id="IPR047960">
    <property type="entry name" value="Transpos_IS1380"/>
</dbReference>
<name>A0A3E2N5G4_9FIRM</name>
<reference evidence="2 3" key="1">
    <citation type="submission" date="2018-07" db="EMBL/GenBank/DDBJ databases">
        <title>New species, Clostridium PI-S10-A1B.</title>
        <authorList>
            <person name="Krishna G."/>
            <person name="Summeta K."/>
            <person name="Shikha S."/>
            <person name="Prabhu P.B."/>
            <person name="Suresh K."/>
        </authorList>
    </citation>
    <scope>NUCLEOTIDE SEQUENCE [LARGE SCALE GENOMIC DNA]</scope>
    <source>
        <strain evidence="2 3">PI-S10-A1B</strain>
    </source>
</reference>
<dbReference type="OrthoDB" id="6627885at2"/>
<dbReference type="EMBL" id="QOHO01000099">
    <property type="protein sequence ID" value="RFZ76220.1"/>
    <property type="molecule type" value="Genomic_DNA"/>
</dbReference>
<evidence type="ECO:0000313" key="2">
    <source>
        <dbReference type="EMBL" id="RFZ76220.1"/>
    </source>
</evidence>
<dbReference type="NCBIfam" id="NF033539">
    <property type="entry name" value="transpos_IS1380"/>
    <property type="match status" value="1"/>
</dbReference>
<comment type="caution">
    <text evidence="2">The sequence shown here is derived from an EMBL/GenBank/DDBJ whole genome shotgun (WGS) entry which is preliminary data.</text>
</comment>
<dbReference type="Pfam" id="PF13701">
    <property type="entry name" value="DDE_Tnp_1_4"/>
    <property type="match status" value="1"/>
</dbReference>
<dbReference type="AlphaFoldDB" id="A0A3E2N5G4"/>
<dbReference type="SUPFAM" id="SSF53098">
    <property type="entry name" value="Ribonuclease H-like"/>
    <property type="match status" value="1"/>
</dbReference>
<dbReference type="Proteomes" id="UP000260680">
    <property type="component" value="Unassembled WGS sequence"/>
</dbReference>
<dbReference type="InterPro" id="IPR012337">
    <property type="entry name" value="RNaseH-like_sf"/>
</dbReference>
<dbReference type="RefSeq" id="WP_117419622.1">
    <property type="nucleotide sequence ID" value="NZ_QOHO01000099.1"/>
</dbReference>
<evidence type="ECO:0000313" key="3">
    <source>
        <dbReference type="Proteomes" id="UP000260680"/>
    </source>
</evidence>
<dbReference type="InterPro" id="IPR025668">
    <property type="entry name" value="Tnp_DDE_dom"/>
</dbReference>
<proteinExistence type="predicted"/>
<evidence type="ECO:0000259" key="1">
    <source>
        <dbReference type="Pfam" id="PF13701"/>
    </source>
</evidence>
<protein>
    <submittedName>
        <fullName evidence="2">IS1380 family transposase</fullName>
    </submittedName>
</protein>
<feature type="domain" description="Transposase DDE" evidence="1">
    <location>
        <begin position="10"/>
        <end position="437"/>
    </location>
</feature>